<protein>
    <recommendedName>
        <fullName evidence="2">Retrotransposon Copia-like N-terminal domain-containing protein</fullName>
    </recommendedName>
</protein>
<dbReference type="Proteomes" id="UP000626092">
    <property type="component" value="Unassembled WGS sequence"/>
</dbReference>
<evidence type="ECO:0000259" key="2">
    <source>
        <dbReference type="Pfam" id="PF14244"/>
    </source>
</evidence>
<feature type="region of interest" description="Disordered" evidence="1">
    <location>
        <begin position="1"/>
        <end position="20"/>
    </location>
</feature>
<dbReference type="Pfam" id="PF14244">
    <property type="entry name" value="Retrotran_gag_3"/>
    <property type="match status" value="1"/>
</dbReference>
<dbReference type="OrthoDB" id="5544992at2759"/>
<proteinExistence type="predicted"/>
<feature type="compositionally biased region" description="Basic and acidic residues" evidence="1">
    <location>
        <begin position="184"/>
        <end position="195"/>
    </location>
</feature>
<dbReference type="AlphaFoldDB" id="A0A834HDC6"/>
<gene>
    <name evidence="3" type="ORF">RHSIM_Rhsim02G0179800</name>
</gene>
<name>A0A834HDC6_RHOSS</name>
<evidence type="ECO:0000256" key="1">
    <source>
        <dbReference type="SAM" id="MobiDB-lite"/>
    </source>
</evidence>
<evidence type="ECO:0000313" key="4">
    <source>
        <dbReference type="Proteomes" id="UP000626092"/>
    </source>
</evidence>
<sequence>MVDKDLVTSSHSSDSKEYENSSYPLYLHPSDQPGVMLVSQPLTSDNYTTWSCAIVMALSAKSKVGLIDGSILKPAKTDPLFNQWIHCNNMREIHDLTQDMMPVGTYFTKLKGMWDEVNALSPTPSCSCGAMTEILLMEPLPTINKVFSLLVQEERQRDIVSSIQIPEIAVLASKSNTKGQRNFKSTDKKKGGTRD</sequence>
<feature type="region of interest" description="Disordered" evidence="1">
    <location>
        <begin position="175"/>
        <end position="195"/>
    </location>
</feature>
<dbReference type="EMBL" id="WJXA01000002">
    <property type="protein sequence ID" value="KAF7151898.1"/>
    <property type="molecule type" value="Genomic_DNA"/>
</dbReference>
<evidence type="ECO:0000313" key="3">
    <source>
        <dbReference type="EMBL" id="KAF7151898.1"/>
    </source>
</evidence>
<organism evidence="3 4">
    <name type="scientific">Rhododendron simsii</name>
    <name type="common">Sims's rhododendron</name>
    <dbReference type="NCBI Taxonomy" id="118357"/>
    <lineage>
        <taxon>Eukaryota</taxon>
        <taxon>Viridiplantae</taxon>
        <taxon>Streptophyta</taxon>
        <taxon>Embryophyta</taxon>
        <taxon>Tracheophyta</taxon>
        <taxon>Spermatophyta</taxon>
        <taxon>Magnoliopsida</taxon>
        <taxon>eudicotyledons</taxon>
        <taxon>Gunneridae</taxon>
        <taxon>Pentapetalae</taxon>
        <taxon>asterids</taxon>
        <taxon>Ericales</taxon>
        <taxon>Ericaceae</taxon>
        <taxon>Ericoideae</taxon>
        <taxon>Rhodoreae</taxon>
        <taxon>Rhododendron</taxon>
    </lineage>
</organism>
<feature type="domain" description="Retrotransposon Copia-like N-terminal" evidence="2">
    <location>
        <begin position="28"/>
        <end position="75"/>
    </location>
</feature>
<dbReference type="PANTHER" id="PTHR37610">
    <property type="entry name" value="CCHC-TYPE DOMAIN-CONTAINING PROTEIN"/>
    <property type="match status" value="1"/>
</dbReference>
<dbReference type="PANTHER" id="PTHR37610:SF97">
    <property type="entry name" value="RETROTRANSPOSON GAG DOMAIN-CONTAINING PROTEIN"/>
    <property type="match status" value="1"/>
</dbReference>
<comment type="caution">
    <text evidence="3">The sequence shown here is derived from an EMBL/GenBank/DDBJ whole genome shotgun (WGS) entry which is preliminary data.</text>
</comment>
<dbReference type="InterPro" id="IPR029472">
    <property type="entry name" value="Copia-like_N"/>
</dbReference>
<accession>A0A834HDC6</accession>
<reference evidence="3" key="1">
    <citation type="submission" date="2019-11" db="EMBL/GenBank/DDBJ databases">
        <authorList>
            <person name="Liu Y."/>
            <person name="Hou J."/>
            <person name="Li T.-Q."/>
            <person name="Guan C.-H."/>
            <person name="Wu X."/>
            <person name="Wu H.-Z."/>
            <person name="Ling F."/>
            <person name="Zhang R."/>
            <person name="Shi X.-G."/>
            <person name="Ren J.-P."/>
            <person name="Chen E.-F."/>
            <person name="Sun J.-M."/>
        </authorList>
    </citation>
    <scope>NUCLEOTIDE SEQUENCE</scope>
    <source>
        <strain evidence="3">Adult_tree_wgs_1</strain>
        <tissue evidence="3">Leaves</tissue>
    </source>
</reference>
<keyword evidence="4" id="KW-1185">Reference proteome</keyword>